<accession>A0ABY9RKU8</accession>
<keyword evidence="2" id="KW-1185">Reference proteome</keyword>
<organism evidence="1 2">
    <name type="scientific">Undibacterium cyanobacteriorum</name>
    <dbReference type="NCBI Taxonomy" id="3073561"/>
    <lineage>
        <taxon>Bacteria</taxon>
        <taxon>Pseudomonadati</taxon>
        <taxon>Pseudomonadota</taxon>
        <taxon>Betaproteobacteria</taxon>
        <taxon>Burkholderiales</taxon>
        <taxon>Oxalobacteraceae</taxon>
        <taxon>Undibacterium</taxon>
    </lineage>
</organism>
<dbReference type="Proteomes" id="UP001181355">
    <property type="component" value="Chromosome"/>
</dbReference>
<name>A0ABY9RKU8_9BURK</name>
<sequence length="346" mass="39429">MSFIVQIIDAALPGDATQRQRLIDRLVSEHQVSNAEPGAALAKLYQQLVANFPCLSSIKENAADECVWADGPLITNFGQRLAVLDIAQNQEQVLAHILKLAGELNLKVVDVQANALYYPKSQEAIDFIAAHEKPVVKEKPLSEKSVLEFVVGRLKPVFERGGFVWDKKQKWFARPVAYGEQIFRIVVEKKRDRFQIFLRARLQIAKVEEALSKLVTASSSESYIEYRYVYFTGDFFDPKVENLTELSELASNFEIIVDEKVLPFFEATLSLEKANSLTNNSEKCEFFLSWYEAEVLTLAYLVDPSRIQQTADIYRNYIAFRNFSKEAYQKPIDDIVEKLIALNPTL</sequence>
<proteinExistence type="predicted"/>
<evidence type="ECO:0000313" key="1">
    <source>
        <dbReference type="EMBL" id="WMW80890.1"/>
    </source>
</evidence>
<evidence type="ECO:0000313" key="2">
    <source>
        <dbReference type="Proteomes" id="UP001181355"/>
    </source>
</evidence>
<dbReference type="EMBL" id="CP133720">
    <property type="protein sequence ID" value="WMW80890.1"/>
    <property type="molecule type" value="Genomic_DNA"/>
</dbReference>
<dbReference type="RefSeq" id="WP_309482381.1">
    <property type="nucleotide sequence ID" value="NZ_CP133720.1"/>
</dbReference>
<reference evidence="1" key="1">
    <citation type="submission" date="2023-09" db="EMBL/GenBank/DDBJ databases">
        <title>Undibacterium sp. 20NA77.5 isolated from freshwater.</title>
        <authorList>
            <person name="Le V."/>
            <person name="Ko S.-R."/>
            <person name="Ahn C.-Y."/>
            <person name="Oh H.-M."/>
        </authorList>
    </citation>
    <scope>NUCLEOTIDE SEQUENCE</scope>
    <source>
        <strain evidence="1">20NA77.5</strain>
    </source>
</reference>
<protein>
    <submittedName>
        <fullName evidence="1">Uncharacterized protein</fullName>
    </submittedName>
</protein>
<gene>
    <name evidence="1" type="ORF">RF679_01085</name>
</gene>